<evidence type="ECO:0000256" key="1">
    <source>
        <dbReference type="ARBA" id="ARBA00038101"/>
    </source>
</evidence>
<reference evidence="2" key="1">
    <citation type="submission" date="2020-05" db="EMBL/GenBank/DDBJ databases">
        <title>Phylogenomic resolution of chytrid fungi.</title>
        <authorList>
            <person name="Stajich J.E."/>
            <person name="Amses K."/>
            <person name="Simmons R."/>
            <person name="Seto K."/>
            <person name="Myers J."/>
            <person name="Bonds A."/>
            <person name="Quandt C.A."/>
            <person name="Barry K."/>
            <person name="Liu P."/>
            <person name="Grigoriev I."/>
            <person name="Longcore J.E."/>
            <person name="James T.Y."/>
        </authorList>
    </citation>
    <scope>NUCLEOTIDE SEQUENCE</scope>
    <source>
        <strain evidence="2">PLAUS21</strain>
    </source>
</reference>
<evidence type="ECO:0000313" key="2">
    <source>
        <dbReference type="EMBL" id="KAJ3257477.1"/>
    </source>
</evidence>
<dbReference type="SUPFAM" id="SSF81901">
    <property type="entry name" value="HCP-like"/>
    <property type="match status" value="3"/>
</dbReference>
<dbReference type="InterPro" id="IPR006597">
    <property type="entry name" value="Sel1-like"/>
</dbReference>
<accession>A0AAD5Y406</accession>
<proteinExistence type="inferred from homology"/>
<dbReference type="InterPro" id="IPR050767">
    <property type="entry name" value="Sel1_AlgK"/>
</dbReference>
<dbReference type="PANTHER" id="PTHR11102">
    <property type="entry name" value="SEL-1-LIKE PROTEIN"/>
    <property type="match status" value="1"/>
</dbReference>
<comment type="caution">
    <text evidence="2">The sequence shown here is derived from an EMBL/GenBank/DDBJ whole genome shotgun (WGS) entry which is preliminary data.</text>
</comment>
<organism evidence="2 3">
    <name type="scientific">Boothiomyces macroporosus</name>
    <dbReference type="NCBI Taxonomy" id="261099"/>
    <lineage>
        <taxon>Eukaryota</taxon>
        <taxon>Fungi</taxon>
        <taxon>Fungi incertae sedis</taxon>
        <taxon>Chytridiomycota</taxon>
        <taxon>Chytridiomycota incertae sedis</taxon>
        <taxon>Chytridiomycetes</taxon>
        <taxon>Rhizophydiales</taxon>
        <taxon>Terramycetaceae</taxon>
        <taxon>Boothiomyces</taxon>
    </lineage>
</organism>
<dbReference type="SMART" id="SM00671">
    <property type="entry name" value="SEL1"/>
    <property type="match status" value="10"/>
</dbReference>
<evidence type="ECO:0008006" key="4">
    <source>
        <dbReference type="Google" id="ProtNLM"/>
    </source>
</evidence>
<gene>
    <name evidence="2" type="ORF">HK103_004552</name>
</gene>
<comment type="similarity">
    <text evidence="1">Belongs to the sel-1 family.</text>
</comment>
<evidence type="ECO:0000313" key="3">
    <source>
        <dbReference type="Proteomes" id="UP001210925"/>
    </source>
</evidence>
<dbReference type="Gene3D" id="1.25.40.10">
    <property type="entry name" value="Tetratricopeptide repeat domain"/>
    <property type="match status" value="2"/>
</dbReference>
<dbReference type="AlphaFoldDB" id="A0AAD5Y406"/>
<protein>
    <recommendedName>
        <fullName evidence="4">HCP-like protein</fullName>
    </recommendedName>
</protein>
<dbReference type="EMBL" id="JADGKB010000038">
    <property type="protein sequence ID" value="KAJ3257477.1"/>
    <property type="molecule type" value="Genomic_DNA"/>
</dbReference>
<dbReference type="Pfam" id="PF08238">
    <property type="entry name" value="Sel1"/>
    <property type="match status" value="10"/>
</dbReference>
<keyword evidence="3" id="KW-1185">Reference proteome</keyword>
<name>A0AAD5Y406_9FUNG</name>
<dbReference type="Proteomes" id="UP001210925">
    <property type="component" value="Unassembled WGS sequence"/>
</dbReference>
<dbReference type="PANTHER" id="PTHR11102:SF160">
    <property type="entry name" value="ERAD-ASSOCIATED E3 UBIQUITIN-PROTEIN LIGASE COMPONENT HRD3"/>
    <property type="match status" value="1"/>
</dbReference>
<dbReference type="InterPro" id="IPR011990">
    <property type="entry name" value="TPR-like_helical_dom_sf"/>
</dbReference>
<sequence length="579" mass="64306">MQTTDSQVHAFHSYKPGQAKSLTPAKNIENIAKLSIKIPKGKSGGPLSPISVDIDSSKSDTSTLFNDIELPQSAHSKSPTNILGFFTKLTKKASDLSLKSLEPTNGRIVFQMLFQDLNSVSLSKFIKSFCEKFAAGVKLDQNGLSSLIQSPDESVTPALLDNTLLKSVPFHTGSKESKVLCEVDGELSKECLVYISDLVRLLTVETSKDKVRVGVLHYEGKYLPKDYSVAYKWFSKACKNDDYALAYVYQGVCHLHGHGTPMSEEKAFRAFYIASKMSAPHPLGQLYLSRCFRSGISVSRDSRRALRWLEIAAEVLPQAQYDMGEIYYYGKENKDVDYALAVEYFKKAAIQGHRESQFRLGRCYGEAVGVELNLRASYHFYQQAALQGHASAQSRCGYMLEHGIGVEMDLDMAVGWYEKAVAGSSASAQNHLGFLYRYGKGVDQNEEIAFNLFSLSAEAGNKVAQNHLGQCYESGSGCEQDMEKAVYWYRKSALQGYAPAQNNLALCFELGKGVGINIKEAVRLYRLSAEQGNSSAQFNLGDWYQKTNNLDIAVEWFSRAAAQGDFEAQTRLEFCHSLM</sequence>